<reference evidence="3" key="1">
    <citation type="journal article" date="2016" name="Nature">
        <title>Genome evolution in the allotetraploid frog Xenopus laevis.</title>
        <authorList>
            <person name="Session A.M."/>
            <person name="Uno Y."/>
            <person name="Kwon T."/>
            <person name="Chapman J.A."/>
            <person name="Toyoda A."/>
            <person name="Takahashi S."/>
            <person name="Fukui A."/>
            <person name="Hikosaka A."/>
            <person name="Suzuki A."/>
            <person name="Kondo M."/>
            <person name="van Heeringen S.J."/>
            <person name="Quigley I."/>
            <person name="Heinz S."/>
            <person name="Ogino H."/>
            <person name="Ochi H."/>
            <person name="Hellsten U."/>
            <person name="Lyons J.B."/>
            <person name="Simakov O."/>
            <person name="Putnam N."/>
            <person name="Stites J."/>
            <person name="Kuroki Y."/>
            <person name="Tanaka T."/>
            <person name="Michiue T."/>
            <person name="Watanabe M."/>
            <person name="Bogdanovic O."/>
            <person name="Lister R."/>
            <person name="Georgiou G."/>
            <person name="Paranjpe S.S."/>
            <person name="van Kruijsbergen I."/>
            <person name="Shu S."/>
            <person name="Carlson J."/>
            <person name="Kinoshita T."/>
            <person name="Ohta Y."/>
            <person name="Mawaribuchi S."/>
            <person name="Jenkins J."/>
            <person name="Grimwood J."/>
            <person name="Schmutz J."/>
            <person name="Mitros T."/>
            <person name="Mozaffari S.V."/>
            <person name="Suzuki Y."/>
            <person name="Haramoto Y."/>
            <person name="Yamamoto T.S."/>
            <person name="Takagi C."/>
            <person name="Heald R."/>
            <person name="Miller K."/>
            <person name="Haudenschild C."/>
            <person name="Kitzman J."/>
            <person name="Nakayama T."/>
            <person name="Izutsu Y."/>
            <person name="Robert J."/>
            <person name="Fortriede J."/>
            <person name="Burns K."/>
            <person name="Lotay V."/>
            <person name="Karimi K."/>
            <person name="Yasuoka Y."/>
            <person name="Dichmann D.S."/>
            <person name="Flajnik M.F."/>
            <person name="Houston D.W."/>
            <person name="Shendure J."/>
            <person name="DuPasquier L."/>
            <person name="Vize P.D."/>
            <person name="Zorn A.M."/>
            <person name="Ito M."/>
            <person name="Marcotte E.M."/>
            <person name="Wallingford J.B."/>
            <person name="Ito Y."/>
            <person name="Asashima M."/>
            <person name="Ueno N."/>
            <person name="Matsuda Y."/>
            <person name="Veenstra G.J."/>
            <person name="Fujiyama A."/>
            <person name="Harland R.M."/>
            <person name="Taira M."/>
            <person name="Rokhsar D.S."/>
        </authorList>
    </citation>
    <scope>NUCLEOTIDE SEQUENCE [LARGE SCALE GENOMIC DNA]</scope>
    <source>
        <strain evidence="3">J</strain>
    </source>
</reference>
<gene>
    <name evidence="2" type="ORF">XELAEV_18008503mg</name>
</gene>
<dbReference type="EMBL" id="CM004466">
    <property type="protein sequence ID" value="OCU02736.1"/>
    <property type="molecule type" value="Genomic_DNA"/>
</dbReference>
<dbReference type="AlphaFoldDB" id="A0A974E3K6"/>
<feature type="compositionally biased region" description="Polar residues" evidence="1">
    <location>
        <begin position="1"/>
        <end position="13"/>
    </location>
</feature>
<organism evidence="2 3">
    <name type="scientific">Xenopus laevis</name>
    <name type="common">African clawed frog</name>
    <dbReference type="NCBI Taxonomy" id="8355"/>
    <lineage>
        <taxon>Eukaryota</taxon>
        <taxon>Metazoa</taxon>
        <taxon>Chordata</taxon>
        <taxon>Craniata</taxon>
        <taxon>Vertebrata</taxon>
        <taxon>Euteleostomi</taxon>
        <taxon>Amphibia</taxon>
        <taxon>Batrachia</taxon>
        <taxon>Anura</taxon>
        <taxon>Pipoidea</taxon>
        <taxon>Pipidae</taxon>
        <taxon>Xenopodinae</taxon>
        <taxon>Xenopus</taxon>
        <taxon>Xenopus</taxon>
    </lineage>
</organism>
<feature type="region of interest" description="Disordered" evidence="1">
    <location>
        <begin position="1"/>
        <end position="24"/>
    </location>
</feature>
<dbReference type="Proteomes" id="UP000694892">
    <property type="component" value="Chromosome 1L"/>
</dbReference>
<sequence>MHRSNSETQQKIVTSKDKSETSMNTAEGGYRITLSIRMNKERVLKASEFKWVKCRIQYFTWSYICKD</sequence>
<name>A0A974E3K6_XENLA</name>
<evidence type="ECO:0000313" key="3">
    <source>
        <dbReference type="Proteomes" id="UP000694892"/>
    </source>
</evidence>
<evidence type="ECO:0000256" key="1">
    <source>
        <dbReference type="SAM" id="MobiDB-lite"/>
    </source>
</evidence>
<evidence type="ECO:0000313" key="2">
    <source>
        <dbReference type="EMBL" id="OCU02736.1"/>
    </source>
</evidence>
<proteinExistence type="predicted"/>
<protein>
    <submittedName>
        <fullName evidence="2">Uncharacterized protein</fullName>
    </submittedName>
</protein>
<accession>A0A974E3K6</accession>